<keyword evidence="1" id="KW-1133">Transmembrane helix</keyword>
<dbReference type="AlphaFoldDB" id="A0A142ECA3"/>
<keyword evidence="1" id="KW-0812">Transmembrane</keyword>
<feature type="transmembrane region" description="Helical" evidence="1">
    <location>
        <begin position="20"/>
        <end position="47"/>
    </location>
</feature>
<keyword evidence="2" id="KW-0614">Plasmid</keyword>
<proteinExistence type="predicted"/>
<evidence type="ECO:0000313" key="2">
    <source>
        <dbReference type="EMBL" id="AMQ45791.1"/>
    </source>
</evidence>
<accession>A0A142ECA3</accession>
<protein>
    <submittedName>
        <fullName evidence="2">Uncharacterized protein</fullName>
    </submittedName>
</protein>
<sequence>MGSIANYLFLVTRPVVLDYLLALYLAWDIVLVFVCYILKVGLIYICFVF</sequence>
<dbReference type="EMBL" id="KU513859">
    <property type="protein sequence ID" value="AMQ45791.1"/>
    <property type="molecule type" value="Genomic_DNA"/>
</dbReference>
<name>A0A142ECA3_LISMN</name>
<geneLocation type="plasmid" evidence="2">
    <name>pLmA144</name>
</geneLocation>
<organism evidence="2">
    <name type="scientific">Listeria monocytogenes</name>
    <dbReference type="NCBI Taxonomy" id="1639"/>
    <lineage>
        <taxon>Bacteria</taxon>
        <taxon>Bacillati</taxon>
        <taxon>Bacillota</taxon>
        <taxon>Bacilli</taxon>
        <taxon>Bacillales</taxon>
        <taxon>Listeriaceae</taxon>
        <taxon>Listeria</taxon>
    </lineage>
</organism>
<reference evidence="2" key="1">
    <citation type="submission" date="2016-01" db="EMBL/GenBank/DDBJ databases">
        <title>Whole Genome Sequence of Listeria monocytogenes Serovar 1/2a Strain IZSAM_Lm_15_17439_A144 responsible of a human outbreak in 2008.</title>
        <authorList>
            <person name="Orsini M."/>
            <person name="Ordinelli A."/>
            <person name="Cornacchia A."/>
            <person name="Acciari V."/>
            <person name="Centorame P."/>
            <person name="Torresi M."/>
            <person name="Pompei A."/>
            <person name="Camma C."/>
            <person name="Gattuso A."/>
            <person name="Gianfranceschi M."/>
            <person name="Pomilio F."/>
        </authorList>
    </citation>
    <scope>NUCLEOTIDE SEQUENCE</scope>
    <source>
        <strain evidence="2">IZSAM_Lm_15_17439_A144</strain>
        <plasmid evidence="2">pLmA144</plasmid>
    </source>
</reference>
<gene>
    <name evidence="2" type="ORF">pA144_0046</name>
</gene>
<keyword evidence="1" id="KW-0472">Membrane</keyword>
<evidence type="ECO:0000256" key="1">
    <source>
        <dbReference type="SAM" id="Phobius"/>
    </source>
</evidence>